<reference evidence="1" key="1">
    <citation type="submission" date="2013-08" db="EMBL/GenBank/DDBJ databases">
        <authorList>
            <person name="Mendez C."/>
            <person name="Richter M."/>
            <person name="Ferrer M."/>
            <person name="Sanchez J."/>
        </authorList>
    </citation>
    <scope>NUCLEOTIDE SEQUENCE</scope>
</reference>
<accession>T1CSG4</accession>
<sequence>KATAQDRATPEQIWIRQLACRMPFGKLLVAIANKHARQLWAMLAREKTYDAEAWLKHPMVQRPAGKHALRIAGMA</sequence>
<proteinExistence type="predicted"/>
<evidence type="ECO:0000313" key="1">
    <source>
        <dbReference type="EMBL" id="EQD71474.1"/>
    </source>
</evidence>
<organism evidence="1">
    <name type="scientific">mine drainage metagenome</name>
    <dbReference type="NCBI Taxonomy" id="410659"/>
    <lineage>
        <taxon>unclassified sequences</taxon>
        <taxon>metagenomes</taxon>
        <taxon>ecological metagenomes</taxon>
    </lineage>
</organism>
<feature type="non-terminal residue" evidence="1">
    <location>
        <position position="1"/>
    </location>
</feature>
<comment type="caution">
    <text evidence="1">The sequence shown here is derived from an EMBL/GenBank/DDBJ whole genome shotgun (WGS) entry which is preliminary data.</text>
</comment>
<dbReference type="EMBL" id="AUZX01004210">
    <property type="protein sequence ID" value="EQD71474.1"/>
    <property type="molecule type" value="Genomic_DNA"/>
</dbReference>
<name>T1CSG4_9ZZZZ</name>
<gene>
    <name evidence="1" type="ORF">B1A_05773</name>
</gene>
<reference evidence="1" key="2">
    <citation type="journal article" date="2014" name="ISME J.">
        <title>Microbial stratification in low pH oxic and suboxic macroscopic growths along an acid mine drainage.</title>
        <authorList>
            <person name="Mendez-Garcia C."/>
            <person name="Mesa V."/>
            <person name="Sprenger R.R."/>
            <person name="Richter M."/>
            <person name="Diez M.S."/>
            <person name="Solano J."/>
            <person name="Bargiela R."/>
            <person name="Golyshina O.V."/>
            <person name="Manteca A."/>
            <person name="Ramos J.L."/>
            <person name="Gallego J.R."/>
            <person name="Llorente I."/>
            <person name="Martins Dos Santos V.A."/>
            <person name="Jensen O.N."/>
            <person name="Pelaez A.I."/>
            <person name="Sanchez J."/>
            <person name="Ferrer M."/>
        </authorList>
    </citation>
    <scope>NUCLEOTIDE SEQUENCE</scope>
</reference>
<protein>
    <submittedName>
        <fullName evidence="1">Transposase</fullName>
    </submittedName>
</protein>
<dbReference type="AlphaFoldDB" id="T1CSG4"/>